<proteinExistence type="predicted"/>
<accession>A0AA86RB17</accession>
<sequence length="186" mass="21672">MISTDIVIQSDGDIFKAFYFILMYVIEQCNGKNDLITTLLQIIISTILSYKSCIIVAVESCVILSYYISIFLVMHKFILIQIQKFLIFKISIENRKQRLKKTVLFNGFGKFPYLEFLYFSIYIYNIIVVLMGRHSQQSKTVKQPSLSALKFNNAICRPKTSKWDIQVDYIHCSLALTLNECFFLLL</sequence>
<evidence type="ECO:0000313" key="2">
    <source>
        <dbReference type="EMBL" id="CAI9969543.1"/>
    </source>
</evidence>
<dbReference type="EMBL" id="CATOUU010001060">
    <property type="protein sequence ID" value="CAI9969543.1"/>
    <property type="molecule type" value="Genomic_DNA"/>
</dbReference>
<keyword evidence="1" id="KW-0812">Transmembrane</keyword>
<keyword evidence="4" id="KW-1185">Reference proteome</keyword>
<dbReference type="AlphaFoldDB" id="A0AA86RB17"/>
<name>A0AA86RB17_9EUKA</name>
<organism evidence="2">
    <name type="scientific">Hexamita inflata</name>
    <dbReference type="NCBI Taxonomy" id="28002"/>
    <lineage>
        <taxon>Eukaryota</taxon>
        <taxon>Metamonada</taxon>
        <taxon>Diplomonadida</taxon>
        <taxon>Hexamitidae</taxon>
        <taxon>Hexamitinae</taxon>
        <taxon>Hexamita</taxon>
    </lineage>
</organism>
<dbReference type="EMBL" id="CAXDID020000459">
    <property type="protein sequence ID" value="CAL6093645.1"/>
    <property type="molecule type" value="Genomic_DNA"/>
</dbReference>
<keyword evidence="1" id="KW-0472">Membrane</keyword>
<evidence type="ECO:0000313" key="3">
    <source>
        <dbReference type="EMBL" id="CAL6093645.1"/>
    </source>
</evidence>
<evidence type="ECO:0000313" key="4">
    <source>
        <dbReference type="Proteomes" id="UP001642409"/>
    </source>
</evidence>
<comment type="caution">
    <text evidence="2">The sequence shown here is derived from an EMBL/GenBank/DDBJ whole genome shotgun (WGS) entry which is preliminary data.</text>
</comment>
<dbReference type="Proteomes" id="UP001642409">
    <property type="component" value="Unassembled WGS sequence"/>
</dbReference>
<evidence type="ECO:0000256" key="1">
    <source>
        <dbReference type="SAM" id="Phobius"/>
    </source>
</evidence>
<gene>
    <name evidence="2" type="ORF">HINF_LOCUS57188</name>
    <name evidence="3" type="ORF">HINF_LOCUS67091</name>
</gene>
<feature type="transmembrane region" description="Helical" evidence="1">
    <location>
        <begin position="113"/>
        <end position="132"/>
    </location>
</feature>
<keyword evidence="1" id="KW-1133">Transmembrane helix</keyword>
<reference evidence="3 4" key="2">
    <citation type="submission" date="2024-07" db="EMBL/GenBank/DDBJ databases">
        <authorList>
            <person name="Akdeniz Z."/>
        </authorList>
    </citation>
    <scope>NUCLEOTIDE SEQUENCE [LARGE SCALE GENOMIC DNA]</scope>
</reference>
<reference evidence="2" key="1">
    <citation type="submission" date="2023-06" db="EMBL/GenBank/DDBJ databases">
        <authorList>
            <person name="Kurt Z."/>
        </authorList>
    </citation>
    <scope>NUCLEOTIDE SEQUENCE</scope>
</reference>
<protein>
    <submittedName>
        <fullName evidence="3">Hypothetical_protein</fullName>
    </submittedName>
</protein>